<proteinExistence type="predicted"/>
<organism evidence="1 2">
    <name type="scientific">Melipona bicolor</name>
    <dbReference type="NCBI Taxonomy" id="60889"/>
    <lineage>
        <taxon>Eukaryota</taxon>
        <taxon>Metazoa</taxon>
        <taxon>Ecdysozoa</taxon>
        <taxon>Arthropoda</taxon>
        <taxon>Hexapoda</taxon>
        <taxon>Insecta</taxon>
        <taxon>Pterygota</taxon>
        <taxon>Neoptera</taxon>
        <taxon>Endopterygota</taxon>
        <taxon>Hymenoptera</taxon>
        <taxon>Apocrita</taxon>
        <taxon>Aculeata</taxon>
        <taxon>Apoidea</taxon>
        <taxon>Anthophila</taxon>
        <taxon>Apidae</taxon>
        <taxon>Melipona</taxon>
    </lineage>
</organism>
<protein>
    <submittedName>
        <fullName evidence="1">Uncharacterized protein</fullName>
    </submittedName>
</protein>
<dbReference type="Proteomes" id="UP001177670">
    <property type="component" value="Unassembled WGS sequence"/>
</dbReference>
<accession>A0AA40FVB3</accession>
<evidence type="ECO:0000313" key="1">
    <source>
        <dbReference type="EMBL" id="KAK1125525.1"/>
    </source>
</evidence>
<sequence>MSLRQIGRVFSIQLGIVKWLIAVEWWHDLHFSPAGGVCDGGGAKWGCWTVGPVTRPANSAVRNKGNLGLLARFDEITASCRSCRYTSVAMHTVWGQ</sequence>
<dbReference type="EMBL" id="JAHYIQ010000016">
    <property type="protein sequence ID" value="KAK1125525.1"/>
    <property type="molecule type" value="Genomic_DNA"/>
</dbReference>
<dbReference type="AlphaFoldDB" id="A0AA40FVB3"/>
<gene>
    <name evidence="1" type="ORF">K0M31_005884</name>
</gene>
<keyword evidence="2" id="KW-1185">Reference proteome</keyword>
<reference evidence="1" key="1">
    <citation type="submission" date="2021-10" db="EMBL/GenBank/DDBJ databases">
        <title>Melipona bicolor Genome sequencing and assembly.</title>
        <authorList>
            <person name="Araujo N.S."/>
            <person name="Arias M.C."/>
        </authorList>
    </citation>
    <scope>NUCLEOTIDE SEQUENCE</scope>
    <source>
        <strain evidence="1">USP_2M_L1-L4_2017</strain>
        <tissue evidence="1">Whole body</tissue>
    </source>
</reference>
<evidence type="ECO:0000313" key="2">
    <source>
        <dbReference type="Proteomes" id="UP001177670"/>
    </source>
</evidence>
<name>A0AA40FVB3_9HYME</name>
<comment type="caution">
    <text evidence="1">The sequence shown here is derived from an EMBL/GenBank/DDBJ whole genome shotgun (WGS) entry which is preliminary data.</text>
</comment>